<dbReference type="EMBL" id="FOFT01000002">
    <property type="protein sequence ID" value="SEQ54212.1"/>
    <property type="molecule type" value="Genomic_DNA"/>
</dbReference>
<dbReference type="Proteomes" id="UP000199028">
    <property type="component" value="Unassembled WGS sequence"/>
</dbReference>
<dbReference type="RefSeq" id="WP_170176100.1">
    <property type="nucleotide sequence ID" value="NZ_FOFT01000002.1"/>
</dbReference>
<reference evidence="2" key="1">
    <citation type="submission" date="2016-10" db="EMBL/GenBank/DDBJ databases">
        <authorList>
            <person name="Varghese N."/>
            <person name="Submissions S."/>
        </authorList>
    </citation>
    <scope>NUCLEOTIDE SEQUENCE [LARGE SCALE GENOMIC DNA]</scope>
    <source>
        <strain evidence="2">CGMCC 4.578</strain>
    </source>
</reference>
<name>A0A1H9GVS8_9PSEU</name>
<evidence type="ECO:0000313" key="2">
    <source>
        <dbReference type="Proteomes" id="UP000199028"/>
    </source>
</evidence>
<organism evidence="1 2">
    <name type="scientific">Lentzea flaviverrucosa</name>
    <dbReference type="NCBI Taxonomy" id="200379"/>
    <lineage>
        <taxon>Bacteria</taxon>
        <taxon>Bacillati</taxon>
        <taxon>Actinomycetota</taxon>
        <taxon>Actinomycetes</taxon>
        <taxon>Pseudonocardiales</taxon>
        <taxon>Pseudonocardiaceae</taxon>
        <taxon>Lentzea</taxon>
    </lineage>
</organism>
<dbReference type="NCBIfam" id="NF038206">
    <property type="entry name" value="RGCVC_fam"/>
    <property type="match status" value="1"/>
</dbReference>
<gene>
    <name evidence="1" type="ORF">SAMN05216195_102685</name>
</gene>
<evidence type="ECO:0000313" key="1">
    <source>
        <dbReference type="EMBL" id="SEQ54212.1"/>
    </source>
</evidence>
<dbReference type="AlphaFoldDB" id="A0A1H9GVS8"/>
<accession>A0A1H9GVS8</accession>
<protein>
    <submittedName>
        <fullName evidence="1">Uncharacterized protein</fullName>
    </submittedName>
</protein>
<sequence length="56" mass="5999">MPESVTTTTLDNDVSSLDNDATCVVCPHLWREHDPLGARYCTATTVSALTRGCICG</sequence>
<keyword evidence="2" id="KW-1185">Reference proteome</keyword>
<proteinExistence type="predicted"/>